<evidence type="ECO:0000259" key="2">
    <source>
        <dbReference type="Pfam" id="PF13968"/>
    </source>
</evidence>
<feature type="domain" description="DUF4220" evidence="2">
    <location>
        <begin position="50"/>
        <end position="385"/>
    </location>
</feature>
<feature type="transmembrane region" description="Helical" evidence="1">
    <location>
        <begin position="104"/>
        <end position="126"/>
    </location>
</feature>
<evidence type="ECO:0000256" key="1">
    <source>
        <dbReference type="SAM" id="Phobius"/>
    </source>
</evidence>
<dbReference type="PANTHER" id="PTHR31325">
    <property type="entry name" value="OS01G0798800 PROTEIN-RELATED"/>
    <property type="match status" value="1"/>
</dbReference>
<sequence length="685" mass="76147">MGFNPPVPQRDSNWEIRVAVLLSLVFQVVLIFTGQLRKRSSSPLVRMVIWSCYLLADWVADLALGLLLNNMGNIGGTSDMAILPSNAALKHDAVNSGSSGGSPIIFAFWAPFLLLHLGGPDTITAYALADNELWLRHLVGLLFELSAAVVVFLCSLQGNPMILPTVLMFIAGIINGTTYRLVQAYNSRLRAGLDVTMVTMGDPDTLRDAHRGEGVVLSWAEYDGADEVRAYKLLTHFRPLFVNGVIGTKNRRVSEAFFLEHGSRNPMKAFRVVELELNYMYDMLYTKMPVLSTRSGYVLRFVGSGCVVSSLFIFGAHDKAGLLPVDAGVTYALLIAAVALEAAALLVLLFSDWTVVFFHQSVGVEWLSRFVSAIRKAKQCRPRRWTWPGTVWLMNLINHSVPMCMLAGCRHFVLKPLAIAADSVRRRLGPLAYTKKGKQEYHQELLTFIFDRISDTVTKATTTEERKMAHQARGQGALRDGTIEFESTGIVIQSVTAHSADAGDQEDMRTVSRCLSEYMLYLLLNKPEMMSATMGIGQLLYRNTSAEARLLFESSALQYGSEIIRDHQSACCSIVRRMSTGEFGSRSDQGDRTKAVLFNACDLANALIYSIADQEEMWRVVAHVWGEMLMFSAARTPARQHLRQLSEGGELITLVWFLMAHMGMSSSLFEVQDNESLNKLIIIDQ</sequence>
<organism evidence="3 4">
    <name type="scientific">Urochloa decumbens</name>
    <dbReference type="NCBI Taxonomy" id="240449"/>
    <lineage>
        <taxon>Eukaryota</taxon>
        <taxon>Viridiplantae</taxon>
        <taxon>Streptophyta</taxon>
        <taxon>Embryophyta</taxon>
        <taxon>Tracheophyta</taxon>
        <taxon>Spermatophyta</taxon>
        <taxon>Magnoliopsida</taxon>
        <taxon>Liliopsida</taxon>
        <taxon>Poales</taxon>
        <taxon>Poaceae</taxon>
        <taxon>PACMAD clade</taxon>
        <taxon>Panicoideae</taxon>
        <taxon>Panicodae</taxon>
        <taxon>Paniceae</taxon>
        <taxon>Melinidinae</taxon>
        <taxon>Urochloa</taxon>
    </lineage>
</organism>
<reference evidence="4" key="1">
    <citation type="submission" date="2024-06" db="EMBL/GenBank/DDBJ databases">
        <authorList>
            <person name="Ryan C."/>
        </authorList>
    </citation>
    <scope>NUCLEOTIDE SEQUENCE [LARGE SCALE GENOMIC DNA]</scope>
</reference>
<keyword evidence="1" id="KW-1133">Transmembrane helix</keyword>
<protein>
    <recommendedName>
        <fullName evidence="2">DUF4220 domain-containing protein</fullName>
    </recommendedName>
</protein>
<dbReference type="EMBL" id="OZ075123">
    <property type="protein sequence ID" value="CAL4914973.1"/>
    <property type="molecule type" value="Genomic_DNA"/>
</dbReference>
<feature type="transmembrane region" description="Helical" evidence="1">
    <location>
        <begin position="162"/>
        <end position="182"/>
    </location>
</feature>
<keyword evidence="4" id="KW-1185">Reference proteome</keyword>
<accession>A0ABC8WUA2</accession>
<feature type="transmembrane region" description="Helical" evidence="1">
    <location>
        <begin position="16"/>
        <end position="36"/>
    </location>
</feature>
<name>A0ABC8WUA2_9POAL</name>
<reference evidence="3 4" key="2">
    <citation type="submission" date="2024-10" db="EMBL/GenBank/DDBJ databases">
        <authorList>
            <person name="Ryan C."/>
        </authorList>
    </citation>
    <scope>NUCLEOTIDE SEQUENCE [LARGE SCALE GENOMIC DNA]</scope>
</reference>
<dbReference type="InterPro" id="IPR025315">
    <property type="entry name" value="DUF4220"/>
</dbReference>
<dbReference type="Pfam" id="PF04578">
    <property type="entry name" value="DUF594"/>
    <property type="match status" value="1"/>
</dbReference>
<feature type="transmembrane region" description="Helical" evidence="1">
    <location>
        <begin position="48"/>
        <end position="68"/>
    </location>
</feature>
<dbReference type="Pfam" id="PF13968">
    <property type="entry name" value="DUF4220"/>
    <property type="match status" value="1"/>
</dbReference>
<dbReference type="Proteomes" id="UP001497457">
    <property type="component" value="Chromosome 13rd"/>
</dbReference>
<keyword evidence="1" id="KW-0472">Membrane</keyword>
<feature type="transmembrane region" description="Helical" evidence="1">
    <location>
        <begin position="297"/>
        <end position="317"/>
    </location>
</feature>
<feature type="transmembrane region" description="Helical" evidence="1">
    <location>
        <begin position="329"/>
        <end position="350"/>
    </location>
</feature>
<feature type="transmembrane region" description="Helical" evidence="1">
    <location>
        <begin position="138"/>
        <end position="156"/>
    </location>
</feature>
<dbReference type="InterPro" id="IPR007658">
    <property type="entry name" value="DUF594"/>
</dbReference>
<keyword evidence="1" id="KW-0812">Transmembrane</keyword>
<proteinExistence type="predicted"/>
<evidence type="ECO:0000313" key="3">
    <source>
        <dbReference type="EMBL" id="CAL4914973.1"/>
    </source>
</evidence>
<gene>
    <name evidence="3" type="ORF">URODEC1_LOCUS17221</name>
</gene>
<evidence type="ECO:0000313" key="4">
    <source>
        <dbReference type="Proteomes" id="UP001497457"/>
    </source>
</evidence>
<dbReference type="AlphaFoldDB" id="A0ABC8WUA2"/>